<comment type="caution">
    <text evidence="2">The sequence shown here is derived from an EMBL/GenBank/DDBJ whole genome shotgun (WGS) entry which is preliminary data.</text>
</comment>
<evidence type="ECO:0000256" key="1">
    <source>
        <dbReference type="SAM" id="MobiDB-lite"/>
    </source>
</evidence>
<dbReference type="eggNOG" id="ENOG502N5UG">
    <property type="taxonomic scope" value="Archaea"/>
</dbReference>
<feature type="compositionally biased region" description="Basic and acidic residues" evidence="1">
    <location>
        <begin position="46"/>
        <end position="57"/>
    </location>
</feature>
<organism evidence="2 3">
    <name type="scientific">Natronolimnohabitans innermongolicus JCM 12255</name>
    <dbReference type="NCBI Taxonomy" id="1227499"/>
    <lineage>
        <taxon>Archaea</taxon>
        <taxon>Methanobacteriati</taxon>
        <taxon>Methanobacteriota</taxon>
        <taxon>Stenosarchaea group</taxon>
        <taxon>Halobacteria</taxon>
        <taxon>Halobacteriales</taxon>
        <taxon>Natrialbaceae</taxon>
        <taxon>Natronolimnohabitans</taxon>
    </lineage>
</organism>
<name>L9X5G0_9EURY</name>
<sequence length="151" mass="16447">MDDHQRLTALSDAEADALAEAALESESVERLETYLEESYDASLPSENRRAFERDDGVRAVTFESDPEPESATRPALAVTVHFEDESVVRATAERHGPDVDGTVELVFPSALAPRPEAAVRDIVNPDGGDDELEVEVTVDESDAVTSYTIEL</sequence>
<proteinExistence type="predicted"/>
<protein>
    <submittedName>
        <fullName evidence="2">Uncharacterized protein</fullName>
    </submittedName>
</protein>
<dbReference type="AlphaFoldDB" id="L9X5G0"/>
<dbReference type="RefSeq" id="WP_007259314.1">
    <property type="nucleotide sequence ID" value="NZ_AOHZ01000047.1"/>
</dbReference>
<gene>
    <name evidence="2" type="ORF">C493_10158</name>
</gene>
<dbReference type="EMBL" id="AOHZ01000047">
    <property type="protein sequence ID" value="ELY55833.1"/>
    <property type="molecule type" value="Genomic_DNA"/>
</dbReference>
<reference evidence="2 3" key="1">
    <citation type="journal article" date="2014" name="PLoS Genet.">
        <title>Phylogenetically driven sequencing of extremely halophilic archaea reveals strategies for static and dynamic osmo-response.</title>
        <authorList>
            <person name="Becker E.A."/>
            <person name="Seitzer P.M."/>
            <person name="Tritt A."/>
            <person name="Larsen D."/>
            <person name="Krusor M."/>
            <person name="Yao A.I."/>
            <person name="Wu D."/>
            <person name="Madern D."/>
            <person name="Eisen J.A."/>
            <person name="Darling A.E."/>
            <person name="Facciotti M.T."/>
        </authorList>
    </citation>
    <scope>NUCLEOTIDE SEQUENCE [LARGE SCALE GENOMIC DNA]</scope>
    <source>
        <strain evidence="2 3">JCM 12255</strain>
    </source>
</reference>
<accession>L9X5G0</accession>
<keyword evidence="3" id="KW-1185">Reference proteome</keyword>
<dbReference type="OrthoDB" id="197060at2157"/>
<evidence type="ECO:0000313" key="2">
    <source>
        <dbReference type="EMBL" id="ELY55833.1"/>
    </source>
</evidence>
<evidence type="ECO:0000313" key="3">
    <source>
        <dbReference type="Proteomes" id="UP000011602"/>
    </source>
</evidence>
<dbReference type="Proteomes" id="UP000011602">
    <property type="component" value="Unassembled WGS sequence"/>
</dbReference>
<dbReference type="PATRIC" id="fig|1227499.3.peg.2057"/>
<feature type="region of interest" description="Disordered" evidence="1">
    <location>
        <begin position="39"/>
        <end position="74"/>
    </location>
</feature>